<dbReference type="CDD" id="cd03185">
    <property type="entry name" value="GST_C_Tau"/>
    <property type="match status" value="1"/>
</dbReference>
<keyword evidence="1 3" id="KW-0808">Transferase</keyword>
<dbReference type="PANTHER" id="PTHR11260:SF711">
    <property type="entry name" value="GLUTATHIONE S-TRANSFERASE U9"/>
    <property type="match status" value="1"/>
</dbReference>
<comment type="function">
    <text evidence="3">Is involved in the conjugation of reduced glutathione to a wide number of exogenous and endogenous hydrophobic electrophiles.</text>
</comment>
<dbReference type="InterPro" id="IPR040079">
    <property type="entry name" value="Glutathione_S-Trfase"/>
</dbReference>
<dbReference type="InterPro" id="IPR010987">
    <property type="entry name" value="Glutathione-S-Trfase_C-like"/>
</dbReference>
<keyword evidence="3" id="KW-0963">Cytoplasm</keyword>
<dbReference type="Gramene" id="AUR62008403-RA">
    <property type="protein sequence ID" value="AUR62008403-RA:cds"/>
    <property type="gene ID" value="AUR62008403"/>
</dbReference>
<dbReference type="GO" id="GO:0006749">
    <property type="term" value="P:glutathione metabolic process"/>
    <property type="evidence" value="ECO:0007669"/>
    <property type="project" value="InterPro"/>
</dbReference>
<dbReference type="SUPFAM" id="SSF52833">
    <property type="entry name" value="Thioredoxin-like"/>
    <property type="match status" value="1"/>
</dbReference>
<dbReference type="SFLD" id="SFLDG01152">
    <property type="entry name" value="Main.3:_Omega-_and_Tau-like"/>
    <property type="match status" value="1"/>
</dbReference>
<dbReference type="PROSITE" id="PS51354">
    <property type="entry name" value="GLUTAREDOXIN_2"/>
    <property type="match status" value="1"/>
</dbReference>
<dbReference type="PROSITE" id="PS50404">
    <property type="entry name" value="GST_NTER"/>
    <property type="match status" value="1"/>
</dbReference>
<dbReference type="PANTHER" id="PTHR11260">
    <property type="entry name" value="GLUTATHIONE S-TRANSFERASE, GST, SUPERFAMILY, GST DOMAIN CONTAINING"/>
    <property type="match status" value="1"/>
</dbReference>
<feature type="domain" description="GST C-terminal" evidence="5">
    <location>
        <begin position="91"/>
        <end position="227"/>
    </location>
</feature>
<feature type="domain" description="GST N-terminal" evidence="4">
    <location>
        <begin position="5"/>
        <end position="84"/>
    </location>
</feature>
<evidence type="ECO:0000256" key="2">
    <source>
        <dbReference type="ARBA" id="ARBA00047960"/>
    </source>
</evidence>
<dbReference type="EnsemblPlants" id="AUR62008403-RA">
    <property type="protein sequence ID" value="AUR62008403-RA:cds"/>
    <property type="gene ID" value="AUR62008403"/>
</dbReference>
<dbReference type="SFLD" id="SFLDS00019">
    <property type="entry name" value="Glutathione_Transferase_(cytos"/>
    <property type="match status" value="1"/>
</dbReference>
<evidence type="ECO:0000259" key="5">
    <source>
        <dbReference type="PROSITE" id="PS50405"/>
    </source>
</evidence>
<evidence type="ECO:0000313" key="6">
    <source>
        <dbReference type="EnsemblPlants" id="AUR62008403-RA:cds"/>
    </source>
</evidence>
<evidence type="ECO:0000259" key="4">
    <source>
        <dbReference type="PROSITE" id="PS50404"/>
    </source>
</evidence>
<dbReference type="SMR" id="A0A803L964"/>
<comment type="similarity">
    <text evidence="3">Belongs to the GST superfamily.</text>
</comment>
<dbReference type="SFLD" id="SFLDG00358">
    <property type="entry name" value="Main_(cytGST)"/>
    <property type="match status" value="1"/>
</dbReference>
<dbReference type="InterPro" id="IPR004045">
    <property type="entry name" value="Glutathione_S-Trfase_N"/>
</dbReference>
<dbReference type="InterPro" id="IPR045074">
    <property type="entry name" value="GST_C_Tau"/>
</dbReference>
<dbReference type="GO" id="GO:0004364">
    <property type="term" value="F:glutathione transferase activity"/>
    <property type="evidence" value="ECO:0007669"/>
    <property type="project" value="UniProtKB-UniRule"/>
</dbReference>
<dbReference type="InterPro" id="IPR036249">
    <property type="entry name" value="Thioredoxin-like_sf"/>
</dbReference>
<dbReference type="Pfam" id="PF02798">
    <property type="entry name" value="GST_N"/>
    <property type="match status" value="1"/>
</dbReference>
<dbReference type="AlphaFoldDB" id="A0A803L964"/>
<dbReference type="CDD" id="cd03058">
    <property type="entry name" value="GST_N_Tau"/>
    <property type="match status" value="1"/>
</dbReference>
<reference evidence="6" key="2">
    <citation type="submission" date="2021-03" db="UniProtKB">
        <authorList>
            <consortium name="EnsemblPlants"/>
        </authorList>
    </citation>
    <scope>IDENTIFICATION</scope>
</reference>
<evidence type="ECO:0000256" key="3">
    <source>
        <dbReference type="RuleBase" id="RU369102"/>
    </source>
</evidence>
<dbReference type="InterPro" id="IPR036282">
    <property type="entry name" value="Glutathione-S-Trfase_C_sf"/>
</dbReference>
<dbReference type="Proteomes" id="UP000596660">
    <property type="component" value="Unplaced"/>
</dbReference>
<organism evidence="6 7">
    <name type="scientific">Chenopodium quinoa</name>
    <name type="common">Quinoa</name>
    <dbReference type="NCBI Taxonomy" id="63459"/>
    <lineage>
        <taxon>Eukaryota</taxon>
        <taxon>Viridiplantae</taxon>
        <taxon>Streptophyta</taxon>
        <taxon>Embryophyta</taxon>
        <taxon>Tracheophyta</taxon>
        <taxon>Spermatophyta</taxon>
        <taxon>Magnoliopsida</taxon>
        <taxon>eudicotyledons</taxon>
        <taxon>Gunneridae</taxon>
        <taxon>Pentapetalae</taxon>
        <taxon>Caryophyllales</taxon>
        <taxon>Chenopodiaceae</taxon>
        <taxon>Chenopodioideae</taxon>
        <taxon>Atripliceae</taxon>
        <taxon>Chenopodium</taxon>
    </lineage>
</organism>
<dbReference type="FunFam" id="3.40.30.10:FF:000197">
    <property type="entry name" value="Glutathione S-transferase U10"/>
    <property type="match status" value="1"/>
</dbReference>
<reference evidence="6" key="1">
    <citation type="journal article" date="2017" name="Nature">
        <title>The genome of Chenopodium quinoa.</title>
        <authorList>
            <person name="Jarvis D.E."/>
            <person name="Ho Y.S."/>
            <person name="Lightfoot D.J."/>
            <person name="Schmoeckel S.M."/>
            <person name="Li B."/>
            <person name="Borm T.J.A."/>
            <person name="Ohyanagi H."/>
            <person name="Mineta K."/>
            <person name="Michell C.T."/>
            <person name="Saber N."/>
            <person name="Kharbatia N.M."/>
            <person name="Rupper R.R."/>
            <person name="Sharp A.R."/>
            <person name="Dally N."/>
            <person name="Boughton B.A."/>
            <person name="Woo Y.H."/>
            <person name="Gao G."/>
            <person name="Schijlen E.G.W.M."/>
            <person name="Guo X."/>
            <person name="Momin A.A."/>
            <person name="Negrao S."/>
            <person name="Al-Babili S."/>
            <person name="Gehring C."/>
            <person name="Roessner U."/>
            <person name="Jung C."/>
            <person name="Murphy K."/>
            <person name="Arold S.T."/>
            <person name="Gojobori T."/>
            <person name="van der Linden C.G."/>
            <person name="van Loo E.N."/>
            <person name="Jellen E.N."/>
            <person name="Maughan P.J."/>
            <person name="Tester M."/>
        </authorList>
    </citation>
    <scope>NUCLEOTIDE SEQUENCE [LARGE SCALE GENOMIC DNA]</scope>
    <source>
        <strain evidence="6">cv. PI 614886</strain>
    </source>
</reference>
<dbReference type="SUPFAM" id="SSF47616">
    <property type="entry name" value="GST C-terminal domain-like"/>
    <property type="match status" value="1"/>
</dbReference>
<dbReference type="EC" id="2.5.1.18" evidence="3"/>
<name>A0A803L964_CHEQI</name>
<sequence length="233" mass="26917">MEGENHVKVYGMWASTFSKRVELALKIKGISYEYVEEDLQNKSQALLEYNPVHKKVPVLVHNGKPLAESLIILEYIDEAWPDHAPRLLPDDPYERAMVRFWANYLHNQMLESIRNLFICNEEAREKALSELHEYMTIMEKEMINFFPKDASSIKQECLGLLDIQLIAIFGAYKAQEEVLGKTVLDQEKHPLIYLWVNALMNLPVVQGNTPPHDKLVALLQLFVKTNQSSKHLS</sequence>
<dbReference type="Gene3D" id="3.40.30.10">
    <property type="entry name" value="Glutaredoxin"/>
    <property type="match status" value="1"/>
</dbReference>
<evidence type="ECO:0000256" key="1">
    <source>
        <dbReference type="ARBA" id="ARBA00022679"/>
    </source>
</evidence>
<dbReference type="InterPro" id="IPR045073">
    <property type="entry name" value="Omega/Tau-like"/>
</dbReference>
<accession>A0A803L964</accession>
<proteinExistence type="inferred from homology"/>
<evidence type="ECO:0000313" key="7">
    <source>
        <dbReference type="Proteomes" id="UP000596660"/>
    </source>
</evidence>
<comment type="catalytic activity">
    <reaction evidence="2 3">
        <text>RX + glutathione = an S-substituted glutathione + a halide anion + H(+)</text>
        <dbReference type="Rhea" id="RHEA:16437"/>
        <dbReference type="ChEBI" id="CHEBI:15378"/>
        <dbReference type="ChEBI" id="CHEBI:16042"/>
        <dbReference type="ChEBI" id="CHEBI:17792"/>
        <dbReference type="ChEBI" id="CHEBI:57925"/>
        <dbReference type="ChEBI" id="CHEBI:90779"/>
        <dbReference type="EC" id="2.5.1.18"/>
    </reaction>
</comment>
<protein>
    <recommendedName>
        <fullName evidence="3">Glutathione S-transferase</fullName>
        <ecNumber evidence="3">2.5.1.18</ecNumber>
    </recommendedName>
</protein>
<dbReference type="OMA" id="HEYMTIM"/>
<keyword evidence="7" id="KW-1185">Reference proteome</keyword>
<dbReference type="Gene3D" id="1.20.1050.10">
    <property type="match status" value="1"/>
</dbReference>
<dbReference type="GO" id="GO:0005829">
    <property type="term" value="C:cytosol"/>
    <property type="evidence" value="ECO:0007669"/>
    <property type="project" value="UniProtKB-SubCell"/>
</dbReference>
<comment type="subcellular location">
    <subcellularLocation>
        <location evidence="3">Cytoplasm</location>
        <location evidence="3">Cytosol</location>
    </subcellularLocation>
</comment>
<dbReference type="PROSITE" id="PS50405">
    <property type="entry name" value="GST_CTER"/>
    <property type="match status" value="1"/>
</dbReference>